<dbReference type="GO" id="GO:0008270">
    <property type="term" value="F:zinc ion binding"/>
    <property type="evidence" value="ECO:0007669"/>
    <property type="project" value="UniProtKB-KW"/>
</dbReference>
<dbReference type="InterPro" id="IPR004146">
    <property type="entry name" value="DC1"/>
</dbReference>
<gene>
    <name evidence="6" type="ORF">MERR_LOCUS32057</name>
</gene>
<dbReference type="PANTHER" id="PTHR46288:SF27">
    <property type="entry name" value="CYSTEINE_HISTIDINE-RICH C1 DOMAIN FAMILY PROTEIN"/>
    <property type="match status" value="1"/>
</dbReference>
<dbReference type="OrthoDB" id="1020867at2759"/>
<dbReference type="Proteomes" id="UP000467841">
    <property type="component" value="Unassembled WGS sequence"/>
</dbReference>
<protein>
    <recommendedName>
        <fullName evidence="5">Phorbol-ester/DAG-type domain-containing protein</fullName>
    </recommendedName>
</protein>
<keyword evidence="7" id="KW-1185">Reference proteome</keyword>
<evidence type="ECO:0000256" key="1">
    <source>
        <dbReference type="ARBA" id="ARBA00022723"/>
    </source>
</evidence>
<evidence type="ECO:0000256" key="2">
    <source>
        <dbReference type="ARBA" id="ARBA00022737"/>
    </source>
</evidence>
<dbReference type="InterPro" id="IPR046349">
    <property type="entry name" value="C1-like_sf"/>
</dbReference>
<evidence type="ECO:0000256" key="3">
    <source>
        <dbReference type="ARBA" id="ARBA00022771"/>
    </source>
</evidence>
<keyword evidence="3" id="KW-0863">Zinc-finger</keyword>
<evidence type="ECO:0000313" key="6">
    <source>
        <dbReference type="EMBL" id="CAA7044822.1"/>
    </source>
</evidence>
<reference evidence="6" key="1">
    <citation type="submission" date="2020-01" db="EMBL/GenBank/DDBJ databases">
        <authorList>
            <person name="Mishra B."/>
        </authorList>
    </citation>
    <scope>NUCLEOTIDE SEQUENCE [LARGE SCALE GENOMIC DNA]</scope>
</reference>
<dbReference type="Gene3D" id="3.30.60.20">
    <property type="match status" value="1"/>
</dbReference>
<dbReference type="PROSITE" id="PS50081">
    <property type="entry name" value="ZF_DAG_PE_2"/>
    <property type="match status" value="1"/>
</dbReference>
<dbReference type="InterPro" id="IPR001965">
    <property type="entry name" value="Znf_PHD"/>
</dbReference>
<organism evidence="6 7">
    <name type="scientific">Microthlaspi erraticum</name>
    <dbReference type="NCBI Taxonomy" id="1685480"/>
    <lineage>
        <taxon>Eukaryota</taxon>
        <taxon>Viridiplantae</taxon>
        <taxon>Streptophyta</taxon>
        <taxon>Embryophyta</taxon>
        <taxon>Tracheophyta</taxon>
        <taxon>Spermatophyta</taxon>
        <taxon>Magnoliopsida</taxon>
        <taxon>eudicotyledons</taxon>
        <taxon>Gunneridae</taxon>
        <taxon>Pentapetalae</taxon>
        <taxon>rosids</taxon>
        <taxon>malvids</taxon>
        <taxon>Brassicales</taxon>
        <taxon>Brassicaceae</taxon>
        <taxon>Coluteocarpeae</taxon>
        <taxon>Microthlaspi</taxon>
    </lineage>
</organism>
<feature type="domain" description="Phorbol-ester/DAG-type" evidence="5">
    <location>
        <begin position="584"/>
        <end position="633"/>
    </location>
</feature>
<keyword evidence="4" id="KW-0862">Zinc</keyword>
<dbReference type="Pfam" id="PF03107">
    <property type="entry name" value="C1_2"/>
    <property type="match status" value="5"/>
</dbReference>
<keyword evidence="2" id="KW-0677">Repeat</keyword>
<accession>A0A6D2KAK0</accession>
<dbReference type="AlphaFoldDB" id="A0A6D2KAK0"/>
<proteinExistence type="predicted"/>
<dbReference type="SUPFAM" id="SSF57889">
    <property type="entry name" value="Cysteine-rich domain"/>
    <property type="match status" value="6"/>
</dbReference>
<evidence type="ECO:0000259" key="5">
    <source>
        <dbReference type="PROSITE" id="PS50081"/>
    </source>
</evidence>
<evidence type="ECO:0000256" key="4">
    <source>
        <dbReference type="ARBA" id="ARBA00022833"/>
    </source>
</evidence>
<keyword evidence="1" id="KW-0479">Metal-binding</keyword>
<dbReference type="PANTHER" id="PTHR46288">
    <property type="entry name" value="PHORBOL-ESTER/DAG-TYPE DOMAIN-CONTAINING PROTEIN"/>
    <property type="match status" value="1"/>
</dbReference>
<dbReference type="SMART" id="SM00249">
    <property type="entry name" value="PHD"/>
    <property type="match status" value="6"/>
</dbReference>
<comment type="caution">
    <text evidence="6">The sequence shown here is derived from an EMBL/GenBank/DDBJ whole genome shotgun (WGS) entry which is preliminary data.</text>
</comment>
<evidence type="ECO:0000313" key="7">
    <source>
        <dbReference type="Proteomes" id="UP000467841"/>
    </source>
</evidence>
<name>A0A6D2KAK0_9BRAS</name>
<dbReference type="EMBL" id="CACVBM020001307">
    <property type="protein sequence ID" value="CAA7044822.1"/>
    <property type="molecule type" value="Genomic_DNA"/>
</dbReference>
<sequence length="921" mass="104330">MGSNRAMAKRKHSAHECVLTSPEIVAYGICDMCHKDKPVEFACNPCNFDLCKACSNIPPTVSHDFHPEHPLEFCTGEVNGKTKYMVCYGCGNMFSGGFYYECKECEIYLELGCALMENIFRGWDAKELLHYSHSHLLRRSRPGADAKGSCLLCELPLSPSAICYGCVHCYLFVHEHCFGLPTEIQHPVHPAHPLERLHYTQILGDEGRTCDACDENLDVVSFCCLECDLDLHLRCADSLLRALIRKSHEHRLFYVASTGSKVSREERPCQICMGTIEISLEMYYYCVKCDMCFHFECLEIPEFVNKTICHIHPLVCKIFQNEDDSLEHCGVCETIIYAGHHAYSCQQCDFRGHIECILREEKPSPLYLKELYSCDKDITASTDREDRETNSNENKLTVNDVEHIHLMRPAHMQSEKNEDCSMCGGKMRGGVWKCETCPFETHQFCAELAGSSIYQFHPDHPLTLLPEAPRGSIMDCDTCNDKISGFNLFCRICNFIMHISCVLKGTQFIGALHRGQKVIGTWGGYCILKEHLLFQVFISRSYTMACALCDKMLSGRVLSCMTCGDLYHPWCIKVERKDMSDHPIHPSHILEFTLVSGSKCTACKQNMGKYGYQCGICQISFHLKCIEAAKVSRDTPGYHNHRLYNFWEDDSARTCNVCVKPCGVSFYACIGIGCNFSAHVDCLGFPVTMRNQQHQHTVLYTWSDNEENEICPLCGLTYVAGVYNCIHCKATFHRKCIMSMDDREAATEDKQIQEIYLMHLEILAKVTTHYVRVHSRHCVDEAEVAEHVFSLTSSKASCQTRKKLSWLSVNAASVVAASLDPVDKQLFKKSPWLKALVIIPKVQPRYAVGCSSVEEISIHEEHEKEFLLKDLKLEGLMGDERSLGKVGSTRIYRVLMSTIGDTNIDEVENGPSQVRSPHDLI</sequence>
<dbReference type="InterPro" id="IPR002219">
    <property type="entry name" value="PKC_DAG/PE"/>
</dbReference>